<dbReference type="EMBL" id="JAVRQU010000013">
    <property type="protein sequence ID" value="KAK5695926.1"/>
    <property type="molecule type" value="Genomic_DNA"/>
</dbReference>
<dbReference type="InterPro" id="IPR055781">
    <property type="entry name" value="DUF7357"/>
</dbReference>
<feature type="domain" description="DUF7357" evidence="2">
    <location>
        <begin position="1"/>
        <end position="130"/>
    </location>
</feature>
<feature type="compositionally biased region" description="Basic and acidic residues" evidence="1">
    <location>
        <begin position="407"/>
        <end position="426"/>
    </location>
</feature>
<evidence type="ECO:0000313" key="3">
    <source>
        <dbReference type="EMBL" id="KAK5695926.1"/>
    </source>
</evidence>
<evidence type="ECO:0000313" key="4">
    <source>
        <dbReference type="Proteomes" id="UP001310594"/>
    </source>
</evidence>
<evidence type="ECO:0000259" key="2">
    <source>
        <dbReference type="Pfam" id="PF24054"/>
    </source>
</evidence>
<feature type="compositionally biased region" description="Basic and acidic residues" evidence="1">
    <location>
        <begin position="680"/>
        <end position="690"/>
    </location>
</feature>
<organism evidence="3 4">
    <name type="scientific">Elasticomyces elasticus</name>
    <dbReference type="NCBI Taxonomy" id="574655"/>
    <lineage>
        <taxon>Eukaryota</taxon>
        <taxon>Fungi</taxon>
        <taxon>Dikarya</taxon>
        <taxon>Ascomycota</taxon>
        <taxon>Pezizomycotina</taxon>
        <taxon>Dothideomycetes</taxon>
        <taxon>Dothideomycetidae</taxon>
        <taxon>Mycosphaerellales</taxon>
        <taxon>Teratosphaeriaceae</taxon>
        <taxon>Elasticomyces</taxon>
    </lineage>
</organism>
<evidence type="ECO:0000256" key="1">
    <source>
        <dbReference type="SAM" id="MobiDB-lite"/>
    </source>
</evidence>
<comment type="caution">
    <text evidence="3">The sequence shown here is derived from an EMBL/GenBank/DDBJ whole genome shotgun (WGS) entry which is preliminary data.</text>
</comment>
<feature type="compositionally biased region" description="Low complexity" evidence="1">
    <location>
        <begin position="207"/>
        <end position="223"/>
    </location>
</feature>
<sequence>MRLRLRIERNNLPTVSTLWPVSDTQVKHTVSQLLELVDKTFPLESTTWGLEHYIATINGFELLHYHELGAVCKDDDEVVIRPLGYAENRGRRLNGREQITADGRHLLDGLPFGKPKLRGVNRPDVWIPPRPRSVEEMREELLEAAAVPMSVAILTEVEESMLEEDEDDEDDVDFGVVEEIEESDASEEDSSEEDSSEDEVMDESAAKSDSSSETSEASSSSDSSSDEDESMSEASWNGIETAPPTPHAKKSALKTKINSRVKTPATAVASTTSHGEYDPSKDAILSSRVANLLDKLKKQNNTPPFQGKPETRSRNARKRDTRKLAHLKQIGVLHRDASLTTLHQWENSHKNEMTHSDEGMVKQNDAEASEVKVNGAEAEAESIEKLDPMLVDEDNADVKPTEVSQVSDEHFDEDKQVQLKRQRQDLLKAIASGGVDITEKPKKRKRPEAAEDDEPPEEVSAKRTAIEPVATRKQVSPTPETPAKPDPKPVAAKPTDMVPASVARRSKLDLASSQRLVFGSLGMRMPKTQEEKDALQKKLAEKAKKRIAPPTVASPAIAPEAETVAGAVDIEENAEDAWRDKIELSAVECCDEGVTLSTPPFPFYQRWDPKQRKKKSKARTGKAYTAKKGSNGVHVESYDKYNTNGGGDALDYDDAEEEDDEYWEEGALLDGEYDDDDQDDAAKQLQRETNEQVQEEDFPPLPEKVADLALLAESDAKLGDIVVYSELACSAATNWQPSMLTRTVQLAGHDDVSWMLKQALRDMPAKEYDDDGKRVYEKFEMEGASDDEGGEEDDRMKQAKWSELGEVRLLLRAQTAEVEETNGSA</sequence>
<proteinExistence type="predicted"/>
<feature type="region of interest" description="Disordered" evidence="1">
    <location>
        <begin position="180"/>
        <end position="282"/>
    </location>
</feature>
<feature type="compositionally biased region" description="Acidic residues" evidence="1">
    <location>
        <begin position="180"/>
        <end position="202"/>
    </location>
</feature>
<feature type="compositionally biased region" description="Basic residues" evidence="1">
    <location>
        <begin position="611"/>
        <end position="620"/>
    </location>
</feature>
<feature type="compositionally biased region" description="Acidic residues" evidence="1">
    <location>
        <begin position="650"/>
        <end position="664"/>
    </location>
</feature>
<feature type="region of interest" description="Disordered" evidence="1">
    <location>
        <begin position="600"/>
        <end position="701"/>
    </location>
</feature>
<feature type="region of interest" description="Disordered" evidence="1">
    <location>
        <begin position="365"/>
        <end position="506"/>
    </location>
</feature>
<protein>
    <recommendedName>
        <fullName evidence="2">DUF7357 domain-containing protein</fullName>
    </recommendedName>
</protein>
<dbReference type="AlphaFoldDB" id="A0AAN7ZMG0"/>
<feature type="compositionally biased region" description="Acidic residues" evidence="1">
    <location>
        <begin position="783"/>
        <end position="793"/>
    </location>
</feature>
<name>A0AAN7ZMG0_9PEZI</name>
<feature type="region of interest" description="Disordered" evidence="1">
    <location>
        <begin position="295"/>
        <end position="321"/>
    </location>
</feature>
<feature type="region of interest" description="Disordered" evidence="1">
    <location>
        <begin position="779"/>
        <end position="798"/>
    </location>
</feature>
<dbReference type="Pfam" id="PF24054">
    <property type="entry name" value="DUF7357"/>
    <property type="match status" value="1"/>
</dbReference>
<feature type="compositionally biased region" description="Basic residues" evidence="1">
    <location>
        <begin position="247"/>
        <end position="259"/>
    </location>
</feature>
<dbReference type="Proteomes" id="UP001310594">
    <property type="component" value="Unassembled WGS sequence"/>
</dbReference>
<gene>
    <name evidence="3" type="ORF">LTR97_008346</name>
</gene>
<accession>A0AAN7ZMG0</accession>
<reference evidence="3" key="1">
    <citation type="submission" date="2023-08" db="EMBL/GenBank/DDBJ databases">
        <title>Black Yeasts Isolated from many extreme environments.</title>
        <authorList>
            <person name="Coleine C."/>
            <person name="Stajich J.E."/>
            <person name="Selbmann L."/>
        </authorList>
    </citation>
    <scope>NUCLEOTIDE SEQUENCE</scope>
    <source>
        <strain evidence="3">CCFEE 5810</strain>
    </source>
</reference>